<dbReference type="GO" id="GO:0030246">
    <property type="term" value="F:carbohydrate binding"/>
    <property type="evidence" value="ECO:0007669"/>
    <property type="project" value="UniProtKB-KW"/>
</dbReference>
<comment type="caution">
    <text evidence="2">The sequence shown here is derived from an EMBL/GenBank/DDBJ whole genome shotgun (WGS) entry which is preliminary data.</text>
</comment>
<dbReference type="Gene3D" id="3.10.100.10">
    <property type="entry name" value="Mannose-Binding Protein A, subunit A"/>
    <property type="match status" value="1"/>
</dbReference>
<evidence type="ECO:0000313" key="3">
    <source>
        <dbReference type="Proteomes" id="UP000094527"/>
    </source>
</evidence>
<dbReference type="InterPro" id="IPR016187">
    <property type="entry name" value="CTDL_fold"/>
</dbReference>
<dbReference type="SUPFAM" id="SSF56436">
    <property type="entry name" value="C-type lectin-like"/>
    <property type="match status" value="1"/>
</dbReference>
<dbReference type="InterPro" id="IPR016186">
    <property type="entry name" value="C-type_lectin-like/link_sf"/>
</dbReference>
<feature type="signal peptide" evidence="1">
    <location>
        <begin position="1"/>
        <end position="23"/>
    </location>
</feature>
<organism evidence="2 3">
    <name type="scientific">Orchesella cincta</name>
    <name type="common">Springtail</name>
    <name type="synonym">Podura cincta</name>
    <dbReference type="NCBI Taxonomy" id="48709"/>
    <lineage>
        <taxon>Eukaryota</taxon>
        <taxon>Metazoa</taxon>
        <taxon>Ecdysozoa</taxon>
        <taxon>Arthropoda</taxon>
        <taxon>Hexapoda</taxon>
        <taxon>Collembola</taxon>
        <taxon>Entomobryomorpha</taxon>
        <taxon>Entomobryoidea</taxon>
        <taxon>Orchesellidae</taxon>
        <taxon>Orchesellinae</taxon>
        <taxon>Orchesella</taxon>
    </lineage>
</organism>
<sequence>MANLSFNVVFVIVAVLQIGNSRASPAVVKVDIQTKNTTRADPGDIYYPSINNGQWNQGKRDCRNQDYLGLAEIKDADELDLIKRVLEDNGDIASSYWVGAKICTKPQEI</sequence>
<evidence type="ECO:0000256" key="1">
    <source>
        <dbReference type="SAM" id="SignalP"/>
    </source>
</evidence>
<dbReference type="Proteomes" id="UP000094527">
    <property type="component" value="Unassembled WGS sequence"/>
</dbReference>
<dbReference type="AlphaFoldDB" id="A0A1D2MP83"/>
<evidence type="ECO:0000313" key="2">
    <source>
        <dbReference type="EMBL" id="ODM94702.1"/>
    </source>
</evidence>
<protein>
    <submittedName>
        <fullName evidence="2">C-type lectin domain family 2 member B</fullName>
    </submittedName>
</protein>
<feature type="chain" id="PRO_5008904327" evidence="1">
    <location>
        <begin position="24"/>
        <end position="109"/>
    </location>
</feature>
<keyword evidence="2" id="KW-0430">Lectin</keyword>
<keyword evidence="1" id="KW-0732">Signal</keyword>
<accession>A0A1D2MP83</accession>
<gene>
    <name evidence="2" type="ORF">Ocin01_11988</name>
</gene>
<reference evidence="2 3" key="1">
    <citation type="journal article" date="2016" name="Genome Biol. Evol.">
        <title>Gene Family Evolution Reflects Adaptation to Soil Environmental Stressors in the Genome of the Collembolan Orchesella cincta.</title>
        <authorList>
            <person name="Faddeeva-Vakhrusheva A."/>
            <person name="Derks M.F."/>
            <person name="Anvar S.Y."/>
            <person name="Agamennone V."/>
            <person name="Suring W."/>
            <person name="Smit S."/>
            <person name="van Straalen N.M."/>
            <person name="Roelofs D."/>
        </authorList>
    </citation>
    <scope>NUCLEOTIDE SEQUENCE [LARGE SCALE GENOMIC DNA]</scope>
    <source>
        <tissue evidence="2">Mixed pool</tissue>
    </source>
</reference>
<dbReference type="EMBL" id="LJIJ01000765">
    <property type="protein sequence ID" value="ODM94702.1"/>
    <property type="molecule type" value="Genomic_DNA"/>
</dbReference>
<name>A0A1D2MP83_ORCCI</name>
<keyword evidence="3" id="KW-1185">Reference proteome</keyword>
<proteinExistence type="predicted"/>